<keyword evidence="2" id="KW-1133">Transmembrane helix</keyword>
<dbReference type="HOGENOM" id="CLU_014663_1_0_1"/>
<feature type="region of interest" description="Disordered" evidence="1">
    <location>
        <begin position="107"/>
        <end position="127"/>
    </location>
</feature>
<feature type="transmembrane region" description="Helical" evidence="2">
    <location>
        <begin position="456"/>
        <end position="485"/>
    </location>
</feature>
<keyword evidence="2" id="KW-0812">Transmembrane</keyword>
<dbReference type="EMBL" id="JPOX01000008">
    <property type="protein sequence ID" value="KFX49761.1"/>
    <property type="molecule type" value="Genomic_DNA"/>
</dbReference>
<dbReference type="PANTHER" id="PTHR36851:SF1">
    <property type="entry name" value="GLYCO_TRANS_2-LIKE DOMAIN-CONTAINING PROTEIN"/>
    <property type="match status" value="1"/>
</dbReference>
<sequence length="606" mass="67272">MWTWFSRCVPGLSLLSLIILLLVAFPDITSGISHFAPWSGNTPTTKAPDHGHHGASQHTLPLPLAQKIFIGYTILVHTNALTFVVRLSWALSRMTRATRAVLRRRPATKSFRSPAGSETPPFADSPIMTPTLSEFSDPMSFDMEELESGDGGEVVHAIILPNYSEDLETLQTTLKVLASHPRAATQYEVFLAMEQKEIKAPEKAVTLISAFQGQFRDICGTFHPAGLPREISGKGSNVAWAAKHIVETRRDASIDTRDVIITVMDGKSSKLYPDTHLSQDYFNEIRRIHWQQNADAERAFYASPIIFDRNSNDVPVLVRCADLLWSFAGISAMYPGCPIVIPTSVYSLPLALARRVGGWDGDTTAIGEDMHMLLKCYFETAGDVITHFIASPASQCNIESSGDGNWGPYSSTLFARYRQALRHMWGALDTGYSVRQSVGGLSGKGSQRLRLRTRHLALLHLLFEAHFLPSHLTILLLFSALYTAFVPAENIHPTLAWAFFITGFLRGMSFVGMNACITLYDRWYSICIRSRAKDMAKAGLNDTGFSFRTWFQLKQLSERICFPIAGTVFGSIPAIQAELSHFFTDRLVYRVSKKPSFASTPVALPA</sequence>
<proteinExistence type="predicted"/>
<evidence type="ECO:0000259" key="4">
    <source>
        <dbReference type="Pfam" id="PF13632"/>
    </source>
</evidence>
<organism evidence="5">
    <name type="scientific">Talaromyces marneffei PM1</name>
    <dbReference type="NCBI Taxonomy" id="1077442"/>
    <lineage>
        <taxon>Eukaryota</taxon>
        <taxon>Fungi</taxon>
        <taxon>Dikarya</taxon>
        <taxon>Ascomycota</taxon>
        <taxon>Pezizomycotina</taxon>
        <taxon>Eurotiomycetes</taxon>
        <taxon>Eurotiomycetidae</taxon>
        <taxon>Eurotiales</taxon>
        <taxon>Trichocomaceae</taxon>
        <taxon>Talaromyces</taxon>
        <taxon>Talaromyces sect. Talaromyces</taxon>
    </lineage>
</organism>
<feature type="transmembrane region" description="Helical" evidence="2">
    <location>
        <begin position="497"/>
        <end position="520"/>
    </location>
</feature>
<feature type="domain" description="Glycosyltransferase 2-like" evidence="4">
    <location>
        <begin position="274"/>
        <end position="501"/>
    </location>
</feature>
<evidence type="ECO:0000313" key="5">
    <source>
        <dbReference type="EMBL" id="KFX49761.1"/>
    </source>
</evidence>
<feature type="transmembrane region" description="Helical" evidence="2">
    <location>
        <begin position="69"/>
        <end position="89"/>
    </location>
</feature>
<keyword evidence="2" id="KW-0472">Membrane</keyword>
<protein>
    <recommendedName>
        <fullName evidence="4">Glycosyltransferase 2-like domain-containing protein</fullName>
    </recommendedName>
</protein>
<evidence type="ECO:0000256" key="1">
    <source>
        <dbReference type="SAM" id="MobiDB-lite"/>
    </source>
</evidence>
<reference evidence="5" key="1">
    <citation type="journal article" date="2014" name="PLoS Genet.">
        <title>Signature Gene Expression Reveals Novel Clues to the Molecular Mechanisms of Dimorphic Transition in Penicillium marneffei.</title>
        <authorList>
            <person name="Yang E."/>
            <person name="Wang G."/>
            <person name="Cai J."/>
            <person name="Woo P.C."/>
            <person name="Lau S.K."/>
            <person name="Yuen K.-Y."/>
            <person name="Chow W.-N."/>
            <person name="Lin X."/>
        </authorList>
    </citation>
    <scope>NUCLEOTIDE SEQUENCE [LARGE SCALE GENOMIC DNA]</scope>
    <source>
        <strain evidence="5">PM1</strain>
    </source>
</reference>
<dbReference type="AlphaFoldDB" id="A0A093VSZ7"/>
<keyword evidence="3" id="KW-0732">Signal</keyword>
<dbReference type="InterPro" id="IPR001173">
    <property type="entry name" value="Glyco_trans_2-like"/>
</dbReference>
<comment type="caution">
    <text evidence="5">The sequence shown here is derived from an EMBL/GenBank/DDBJ whole genome shotgun (WGS) entry which is preliminary data.</text>
</comment>
<dbReference type="eggNOG" id="ENOG502QTTH">
    <property type="taxonomic scope" value="Eukaryota"/>
</dbReference>
<evidence type="ECO:0000256" key="2">
    <source>
        <dbReference type="SAM" id="Phobius"/>
    </source>
</evidence>
<feature type="chain" id="PRO_5001893157" description="Glycosyltransferase 2-like domain-containing protein" evidence="3">
    <location>
        <begin position="32"/>
        <end position="606"/>
    </location>
</feature>
<accession>A0A093VSZ7</accession>
<feature type="signal peptide" evidence="3">
    <location>
        <begin position="1"/>
        <end position="31"/>
    </location>
</feature>
<dbReference type="Pfam" id="PF13632">
    <property type="entry name" value="Glyco_trans_2_3"/>
    <property type="match status" value="1"/>
</dbReference>
<gene>
    <name evidence="5" type="ORF">GQ26_0080080</name>
</gene>
<name>A0A093VSZ7_TALMA</name>
<evidence type="ECO:0000256" key="3">
    <source>
        <dbReference type="SAM" id="SignalP"/>
    </source>
</evidence>
<dbReference type="PANTHER" id="PTHR36851">
    <property type="entry name" value="UNNAMED PRODUCT"/>
    <property type="match status" value="1"/>
</dbReference>